<dbReference type="AlphaFoldDB" id="A0A9Q8PLA5"/>
<sequence length="152" mass="17681">MESTSTSDRCFILEIPTELRLIIYEMSLADHRIEPKCDNSPPLLVVCKAMRNEALEVFEKTLRANLATLDQQEQESKQHWHEEMEVAYTHVAKSTARKAHAQRMRDIRTLQRTNMQELGTVQKRLYGKIGEDVVRWNALESRRFVPGYPPLA</sequence>
<protein>
    <submittedName>
        <fullName evidence="1">Uncharacterized protein</fullName>
    </submittedName>
</protein>
<organism evidence="1 2">
    <name type="scientific">Passalora fulva</name>
    <name type="common">Tomato leaf mold</name>
    <name type="synonym">Cladosporium fulvum</name>
    <dbReference type="NCBI Taxonomy" id="5499"/>
    <lineage>
        <taxon>Eukaryota</taxon>
        <taxon>Fungi</taxon>
        <taxon>Dikarya</taxon>
        <taxon>Ascomycota</taxon>
        <taxon>Pezizomycotina</taxon>
        <taxon>Dothideomycetes</taxon>
        <taxon>Dothideomycetidae</taxon>
        <taxon>Mycosphaerellales</taxon>
        <taxon>Mycosphaerellaceae</taxon>
        <taxon>Fulvia</taxon>
    </lineage>
</organism>
<accession>A0A9Q8PLA5</accession>
<proteinExistence type="predicted"/>
<reference evidence="1" key="1">
    <citation type="submission" date="2021-12" db="EMBL/GenBank/DDBJ databases">
        <authorList>
            <person name="Zaccaron A."/>
            <person name="Stergiopoulos I."/>
        </authorList>
    </citation>
    <scope>NUCLEOTIDE SEQUENCE</scope>
    <source>
        <strain evidence="1">Race5_Kim</strain>
    </source>
</reference>
<keyword evidence="2" id="KW-1185">Reference proteome</keyword>
<evidence type="ECO:0000313" key="1">
    <source>
        <dbReference type="EMBL" id="UJO24497.1"/>
    </source>
</evidence>
<gene>
    <name evidence="1" type="ORF">CLAFUR5_13822</name>
</gene>
<dbReference type="EMBL" id="CP090174">
    <property type="protein sequence ID" value="UJO24497.1"/>
    <property type="molecule type" value="Genomic_DNA"/>
</dbReference>
<dbReference type="RefSeq" id="XP_047768863.1">
    <property type="nucleotide sequence ID" value="XM_047912970.1"/>
</dbReference>
<reference evidence="1" key="2">
    <citation type="journal article" date="2022" name="Microb. Genom.">
        <title>A chromosome-scale genome assembly of the tomato pathogen Cladosporium fulvum reveals a compartmentalized genome architecture and the presence of a dispensable chromosome.</title>
        <authorList>
            <person name="Zaccaron A.Z."/>
            <person name="Chen L.H."/>
            <person name="Samaras A."/>
            <person name="Stergiopoulos I."/>
        </authorList>
    </citation>
    <scope>NUCLEOTIDE SEQUENCE</scope>
    <source>
        <strain evidence="1">Race5_Kim</strain>
    </source>
</reference>
<dbReference type="KEGG" id="ffu:CLAFUR5_13822"/>
<dbReference type="Proteomes" id="UP000756132">
    <property type="component" value="Chromosome 12"/>
</dbReference>
<dbReference type="OrthoDB" id="5314997at2759"/>
<evidence type="ECO:0000313" key="2">
    <source>
        <dbReference type="Proteomes" id="UP000756132"/>
    </source>
</evidence>
<dbReference type="GeneID" id="71993700"/>
<name>A0A9Q8PLA5_PASFU</name>